<dbReference type="PANTHER" id="PTHR43540:SF6">
    <property type="entry name" value="ISOCHORISMATASE-LIKE DOMAIN-CONTAINING PROTEIN"/>
    <property type="match status" value="1"/>
</dbReference>
<dbReference type="EMBL" id="BAAAZP010000124">
    <property type="protein sequence ID" value="GAA3692032.1"/>
    <property type="molecule type" value="Genomic_DNA"/>
</dbReference>
<dbReference type="InterPro" id="IPR050272">
    <property type="entry name" value="Isochorismatase-like_hydrls"/>
</dbReference>
<dbReference type="InterPro" id="IPR000868">
    <property type="entry name" value="Isochorismatase-like_dom"/>
</dbReference>
<dbReference type="Proteomes" id="UP001500902">
    <property type="component" value="Unassembled WGS sequence"/>
</dbReference>
<dbReference type="SUPFAM" id="SSF52499">
    <property type="entry name" value="Isochorismatase-like hydrolases"/>
    <property type="match status" value="1"/>
</dbReference>
<evidence type="ECO:0000256" key="1">
    <source>
        <dbReference type="ARBA" id="ARBA00022801"/>
    </source>
</evidence>
<name>A0ABP7CN35_9ACTN</name>
<sequence>MTRASAEALLVVDVQHYFARPEFLRSHGVSAEAVACVQAAVEQIAGLVDDARSVGVPIYWIRNTTRPDAPWEANRKFRGSPAAFGFDACAEGTELAELYRVQPIAEETVVRKERYSAFIDTPLESMLRGAGVDRVTVTGLTTECCVASTANDAFQRGWEVQVPADCCASYQEDTHRAALAVIALNIGDVTVREQVAADWSRARGA</sequence>
<dbReference type="InterPro" id="IPR036380">
    <property type="entry name" value="Isochorismatase-like_sf"/>
</dbReference>
<evidence type="ECO:0000259" key="2">
    <source>
        <dbReference type="Pfam" id="PF00857"/>
    </source>
</evidence>
<accession>A0ABP7CN35</accession>
<evidence type="ECO:0000313" key="3">
    <source>
        <dbReference type="EMBL" id="GAA3692032.1"/>
    </source>
</evidence>
<dbReference type="GO" id="GO:0016787">
    <property type="term" value="F:hydrolase activity"/>
    <property type="evidence" value="ECO:0007669"/>
    <property type="project" value="UniProtKB-KW"/>
</dbReference>
<proteinExistence type="predicted"/>
<protein>
    <submittedName>
        <fullName evidence="3">Cysteine hydrolase</fullName>
    </submittedName>
</protein>
<keyword evidence="1 3" id="KW-0378">Hydrolase</keyword>
<keyword evidence="4" id="KW-1185">Reference proteome</keyword>
<feature type="domain" description="Isochorismatase-like" evidence="2">
    <location>
        <begin position="8"/>
        <end position="193"/>
    </location>
</feature>
<dbReference type="Gene3D" id="3.40.50.850">
    <property type="entry name" value="Isochorismatase-like"/>
    <property type="match status" value="1"/>
</dbReference>
<gene>
    <name evidence="3" type="ORF">GCM10022224_067090</name>
</gene>
<comment type="caution">
    <text evidence="3">The sequence shown here is derived from an EMBL/GenBank/DDBJ whole genome shotgun (WGS) entry which is preliminary data.</text>
</comment>
<dbReference type="Pfam" id="PF00857">
    <property type="entry name" value="Isochorismatase"/>
    <property type="match status" value="1"/>
</dbReference>
<reference evidence="4" key="1">
    <citation type="journal article" date="2019" name="Int. J. Syst. Evol. Microbiol.">
        <title>The Global Catalogue of Microorganisms (GCM) 10K type strain sequencing project: providing services to taxonomists for standard genome sequencing and annotation.</title>
        <authorList>
            <consortium name="The Broad Institute Genomics Platform"/>
            <consortium name="The Broad Institute Genome Sequencing Center for Infectious Disease"/>
            <person name="Wu L."/>
            <person name="Ma J."/>
        </authorList>
    </citation>
    <scope>NUCLEOTIDE SEQUENCE [LARGE SCALE GENOMIC DNA]</scope>
    <source>
        <strain evidence="4">JCM 16904</strain>
    </source>
</reference>
<dbReference type="CDD" id="cd00431">
    <property type="entry name" value="cysteine_hydrolases"/>
    <property type="match status" value="1"/>
</dbReference>
<dbReference type="RefSeq" id="WP_344887021.1">
    <property type="nucleotide sequence ID" value="NZ_BAAAZP010000124.1"/>
</dbReference>
<dbReference type="PANTHER" id="PTHR43540">
    <property type="entry name" value="PEROXYUREIDOACRYLATE/UREIDOACRYLATE AMIDOHYDROLASE-RELATED"/>
    <property type="match status" value="1"/>
</dbReference>
<evidence type="ECO:0000313" key="4">
    <source>
        <dbReference type="Proteomes" id="UP001500902"/>
    </source>
</evidence>
<organism evidence="3 4">
    <name type="scientific">Nonomuraea antimicrobica</name>
    <dbReference type="NCBI Taxonomy" id="561173"/>
    <lineage>
        <taxon>Bacteria</taxon>
        <taxon>Bacillati</taxon>
        <taxon>Actinomycetota</taxon>
        <taxon>Actinomycetes</taxon>
        <taxon>Streptosporangiales</taxon>
        <taxon>Streptosporangiaceae</taxon>
        <taxon>Nonomuraea</taxon>
    </lineage>
</organism>